<evidence type="ECO:0000313" key="2">
    <source>
        <dbReference type="EMBL" id="AST91823.1"/>
    </source>
</evidence>
<feature type="domain" description="EfeO-type cupredoxin-like" evidence="1">
    <location>
        <begin position="64"/>
        <end position="134"/>
    </location>
</feature>
<dbReference type="Pfam" id="PF13473">
    <property type="entry name" value="Cupredoxin_1"/>
    <property type="match status" value="1"/>
</dbReference>
<evidence type="ECO:0000313" key="3">
    <source>
        <dbReference type="Proteomes" id="UP000215224"/>
    </source>
</evidence>
<gene>
    <name evidence="2" type="ORF">BC6307_11310</name>
</gene>
<accession>A0A223KR77</accession>
<dbReference type="Gene3D" id="2.60.40.420">
    <property type="entry name" value="Cupredoxins - blue copper proteins"/>
    <property type="match status" value="1"/>
</dbReference>
<evidence type="ECO:0000259" key="1">
    <source>
        <dbReference type="Pfam" id="PF13473"/>
    </source>
</evidence>
<keyword evidence="3" id="KW-1185">Reference proteome</keyword>
<dbReference type="STRING" id="1314751.GCA_001591425_00135"/>
<organism evidence="2 3">
    <name type="scientific">Sutcliffiella cohnii</name>
    <dbReference type="NCBI Taxonomy" id="33932"/>
    <lineage>
        <taxon>Bacteria</taxon>
        <taxon>Bacillati</taxon>
        <taxon>Bacillota</taxon>
        <taxon>Bacilli</taxon>
        <taxon>Bacillales</taxon>
        <taxon>Bacillaceae</taxon>
        <taxon>Sutcliffiella</taxon>
    </lineage>
</organism>
<dbReference type="SUPFAM" id="SSF49503">
    <property type="entry name" value="Cupredoxins"/>
    <property type="match status" value="1"/>
</dbReference>
<name>A0A223KR77_9BACI</name>
<dbReference type="KEGG" id="bcoh:BC6307_11310"/>
<dbReference type="InterPro" id="IPR028096">
    <property type="entry name" value="EfeO_Cupredoxin"/>
</dbReference>
<dbReference type="InterPro" id="IPR008972">
    <property type="entry name" value="Cupredoxin"/>
</dbReference>
<dbReference type="RefSeq" id="WP_066410887.1">
    <property type="nucleotide sequence ID" value="NZ_CP018866.1"/>
</dbReference>
<proteinExistence type="predicted"/>
<dbReference type="Proteomes" id="UP000215224">
    <property type="component" value="Chromosome"/>
</dbReference>
<dbReference type="AlphaFoldDB" id="A0A223KR77"/>
<sequence length="146" mass="16412">MRLLVIKRSWFLFLAFCCVVAFGGWYVVNKGIIPTTGQVKQSEETVIHLITTEFETKTADGKEIEVYRWDPGTVVAPKGKEVTFKLFGLNGHEHHFTIEGTSVHGVVNKGKETVVKVQFDEPGVYKLICTSHANDVVPMIAYIHVY</sequence>
<reference evidence="2 3" key="1">
    <citation type="submission" date="2016-12" db="EMBL/GenBank/DDBJ databases">
        <title>The whole genome sequencing and assembly of Bacillus cohnii DSM 6307T strain.</title>
        <authorList>
            <person name="Lee Y.-J."/>
            <person name="Yi H."/>
            <person name="Bahn Y.-S."/>
            <person name="Kim J.F."/>
            <person name="Lee D.-W."/>
        </authorList>
    </citation>
    <scope>NUCLEOTIDE SEQUENCE [LARGE SCALE GENOMIC DNA]</scope>
    <source>
        <strain evidence="2 3">DSM 6307</strain>
    </source>
</reference>
<dbReference type="EMBL" id="CP018866">
    <property type="protein sequence ID" value="AST91823.1"/>
    <property type="molecule type" value="Genomic_DNA"/>
</dbReference>
<protein>
    <recommendedName>
        <fullName evidence="1">EfeO-type cupredoxin-like domain-containing protein</fullName>
    </recommendedName>
</protein>